<evidence type="ECO:0000313" key="5">
    <source>
        <dbReference type="EMBL" id="KGK38986.1"/>
    </source>
</evidence>
<dbReference type="AlphaFoldDB" id="A0A099P4P6"/>
<accession>A0A099P4P6</accession>
<feature type="compositionally biased region" description="Gly residues" evidence="3">
    <location>
        <begin position="206"/>
        <end position="218"/>
    </location>
</feature>
<gene>
    <name evidence="5" type="ORF">JL09_g1848</name>
</gene>
<dbReference type="PROSITE" id="PS50330">
    <property type="entry name" value="UIM"/>
    <property type="match status" value="1"/>
</dbReference>
<dbReference type="InterPro" id="IPR027040">
    <property type="entry name" value="PSMD4"/>
</dbReference>
<dbReference type="GO" id="GO:0036435">
    <property type="term" value="F:K48-linked polyubiquitin modification-dependent protein binding"/>
    <property type="evidence" value="ECO:0007669"/>
    <property type="project" value="UniProtKB-ARBA"/>
</dbReference>
<comment type="caution">
    <text evidence="5">The sequence shown here is derived from an EMBL/GenBank/DDBJ whole genome shotgun (WGS) entry which is preliminary data.</text>
</comment>
<evidence type="ECO:0000256" key="2">
    <source>
        <dbReference type="ARBA" id="ARBA00022942"/>
    </source>
</evidence>
<dbReference type="HOGENOM" id="CLU_033293_1_0_1"/>
<dbReference type="PANTHER" id="PTHR10223:SF0">
    <property type="entry name" value="26S PROTEASOME NON-ATPASE REGULATORY SUBUNIT 4"/>
    <property type="match status" value="1"/>
</dbReference>
<dbReference type="GO" id="GO:0043161">
    <property type="term" value="P:proteasome-mediated ubiquitin-dependent protein catabolic process"/>
    <property type="evidence" value="ECO:0007669"/>
    <property type="project" value="TreeGrafter"/>
</dbReference>
<dbReference type="SMART" id="SM00327">
    <property type="entry name" value="VWA"/>
    <property type="match status" value="1"/>
</dbReference>
<dbReference type="InterPro" id="IPR002035">
    <property type="entry name" value="VWF_A"/>
</dbReference>
<keyword evidence="2" id="KW-0647">Proteasome</keyword>
<dbReference type="GO" id="GO:0008540">
    <property type="term" value="C:proteasome regulatory particle, base subcomplex"/>
    <property type="evidence" value="ECO:0007669"/>
    <property type="project" value="TreeGrafter"/>
</dbReference>
<dbReference type="PROSITE" id="PS50234">
    <property type="entry name" value="VWFA"/>
    <property type="match status" value="1"/>
</dbReference>
<dbReference type="Proteomes" id="UP000029867">
    <property type="component" value="Unassembled WGS sequence"/>
</dbReference>
<name>A0A099P4P6_PICKU</name>
<dbReference type="Gene3D" id="1.10.287.3990">
    <property type="match status" value="1"/>
</dbReference>
<proteinExistence type="inferred from homology"/>
<dbReference type="Gene3D" id="3.40.50.410">
    <property type="entry name" value="von Willebrand factor, type A domain"/>
    <property type="match status" value="1"/>
</dbReference>
<feature type="region of interest" description="Disordered" evidence="3">
    <location>
        <begin position="200"/>
        <end position="280"/>
    </location>
</feature>
<dbReference type="eggNOG" id="KOG2884">
    <property type="taxonomic scope" value="Eukaryota"/>
</dbReference>
<dbReference type="PANTHER" id="PTHR10223">
    <property type="entry name" value="26S PROTEASOME NON-ATPASE REGULATORY SUBUNIT 4"/>
    <property type="match status" value="1"/>
</dbReference>
<evidence type="ECO:0000259" key="4">
    <source>
        <dbReference type="PROSITE" id="PS50234"/>
    </source>
</evidence>
<dbReference type="Pfam" id="PF13519">
    <property type="entry name" value="VWA_2"/>
    <property type="match status" value="1"/>
</dbReference>
<dbReference type="EMBL" id="JQFK01000013">
    <property type="protein sequence ID" value="KGK38986.1"/>
    <property type="molecule type" value="Genomic_DNA"/>
</dbReference>
<feature type="domain" description="VWFA" evidence="4">
    <location>
        <begin position="5"/>
        <end position="187"/>
    </location>
</feature>
<dbReference type="GO" id="GO:0005634">
    <property type="term" value="C:nucleus"/>
    <property type="evidence" value="ECO:0007669"/>
    <property type="project" value="TreeGrafter"/>
</dbReference>
<comment type="similarity">
    <text evidence="1">Belongs to the proteasome subunit S5A family.</text>
</comment>
<dbReference type="InterPro" id="IPR036465">
    <property type="entry name" value="vWFA_dom_sf"/>
</dbReference>
<dbReference type="VEuPathDB" id="FungiDB:C5L36_0B12360"/>
<feature type="compositionally biased region" description="Basic and acidic residues" evidence="3">
    <location>
        <begin position="238"/>
        <end position="264"/>
    </location>
</feature>
<organism evidence="5 6">
    <name type="scientific">Pichia kudriavzevii</name>
    <name type="common">Yeast</name>
    <name type="synonym">Issatchenkia orientalis</name>
    <dbReference type="NCBI Taxonomy" id="4909"/>
    <lineage>
        <taxon>Eukaryota</taxon>
        <taxon>Fungi</taxon>
        <taxon>Dikarya</taxon>
        <taxon>Ascomycota</taxon>
        <taxon>Saccharomycotina</taxon>
        <taxon>Pichiomycetes</taxon>
        <taxon>Pichiales</taxon>
        <taxon>Pichiaceae</taxon>
        <taxon>Pichia</taxon>
    </lineage>
</organism>
<dbReference type="FunFam" id="3.40.50.410:FF:000005">
    <property type="entry name" value="26S proteasome non-ATPase regulatory subunit 4"/>
    <property type="match status" value="1"/>
</dbReference>
<evidence type="ECO:0000256" key="3">
    <source>
        <dbReference type="SAM" id="MobiDB-lite"/>
    </source>
</evidence>
<dbReference type="GO" id="GO:0005829">
    <property type="term" value="C:cytosol"/>
    <property type="evidence" value="ECO:0007669"/>
    <property type="project" value="TreeGrafter"/>
</dbReference>
<reference evidence="6" key="1">
    <citation type="journal article" date="2014" name="Microb. Cell Fact.">
        <title>Exploiting Issatchenkia orientalis SD108 for succinic acid production.</title>
        <authorList>
            <person name="Xiao H."/>
            <person name="Shao Z."/>
            <person name="Jiang Y."/>
            <person name="Dole S."/>
            <person name="Zhao H."/>
        </authorList>
    </citation>
    <scope>NUCLEOTIDE SEQUENCE [LARGE SCALE GENOMIC DNA]</scope>
    <source>
        <strain evidence="6">SD108</strain>
    </source>
</reference>
<evidence type="ECO:0000256" key="1">
    <source>
        <dbReference type="ARBA" id="ARBA00005574"/>
    </source>
</evidence>
<sequence>MVLEATMILIDNSEYMRNGDYTPSRYQAQLDTVEVIFRRKVNSNPENTVGLMTMAGESSVSLSNLTADYGQILSGLHSSKINGKCNFINSIQVACLALKNRQNKNQRQRIVVFVGSPIEESSHELNTLAKKLKKNNISIDFINFGEHQSNLSKLEEFNQIMENEEKTSHLVTVPQGPYLLYEQVDKTAITRDQELIDSNASNGEFGDIGGASGGGDDFGFGLDDPNMDPELALAIRLSLEEENARKEREEAAKKEKDADNKGDGTEAEASGAQSDKMEED</sequence>
<dbReference type="SUPFAM" id="SSF53300">
    <property type="entry name" value="vWA-like"/>
    <property type="match status" value="1"/>
</dbReference>
<dbReference type="InterPro" id="IPR003903">
    <property type="entry name" value="UIM_dom"/>
</dbReference>
<evidence type="ECO:0000313" key="6">
    <source>
        <dbReference type="Proteomes" id="UP000029867"/>
    </source>
</evidence>
<protein>
    <recommendedName>
        <fullName evidence="4">VWFA domain-containing protein</fullName>
    </recommendedName>
</protein>